<dbReference type="PRINTS" id="PR00106">
    <property type="entry name" value="DNAPOLB"/>
</dbReference>
<feature type="domain" description="DNA-directed DNA polymerase family B multifunctional" evidence="8">
    <location>
        <begin position="378"/>
        <end position="733"/>
    </location>
</feature>
<dbReference type="InterPro" id="IPR050240">
    <property type="entry name" value="DNA_pol_type-B"/>
</dbReference>
<evidence type="ECO:0000256" key="5">
    <source>
        <dbReference type="ARBA" id="ARBA00022932"/>
    </source>
</evidence>
<dbReference type="GO" id="GO:0003887">
    <property type="term" value="F:DNA-directed DNA polymerase activity"/>
    <property type="evidence" value="ECO:0007669"/>
    <property type="project" value="UniProtKB-KW"/>
</dbReference>
<dbReference type="InterPro" id="IPR006133">
    <property type="entry name" value="DNA-dir_DNA_pol_B_exonuc"/>
</dbReference>
<dbReference type="OrthoDB" id="323192at2157"/>
<evidence type="ECO:0000259" key="9">
    <source>
        <dbReference type="Pfam" id="PF03104"/>
    </source>
</evidence>
<dbReference type="Proteomes" id="UP000183894">
    <property type="component" value="Unassembled WGS sequence"/>
</dbReference>
<gene>
    <name evidence="10" type="ORF">SAMN04488691_103233</name>
</gene>
<keyword evidence="5" id="KW-0239">DNA-directed DNA polymerase</keyword>
<dbReference type="InterPro" id="IPR042087">
    <property type="entry name" value="DNA_pol_B_thumb"/>
</dbReference>
<keyword evidence="6" id="KW-0238">DNA-binding</keyword>
<evidence type="ECO:0000256" key="2">
    <source>
        <dbReference type="ARBA" id="ARBA00012417"/>
    </source>
</evidence>
<reference evidence="10 11" key="1">
    <citation type="submission" date="2016-10" db="EMBL/GenBank/DDBJ databases">
        <authorList>
            <person name="de Groot N.N."/>
        </authorList>
    </citation>
    <scope>NUCLEOTIDE SEQUENCE [LARGE SCALE GENOMIC DNA]</scope>
    <source>
        <strain evidence="10 11">CDM_5</strain>
    </source>
</reference>
<dbReference type="InterPro" id="IPR012337">
    <property type="entry name" value="RNaseH-like_sf"/>
</dbReference>
<organism evidence="10 11">
    <name type="scientific">Haloferax larsenii</name>
    <dbReference type="NCBI Taxonomy" id="302484"/>
    <lineage>
        <taxon>Archaea</taxon>
        <taxon>Methanobacteriati</taxon>
        <taxon>Methanobacteriota</taxon>
        <taxon>Stenosarchaea group</taxon>
        <taxon>Halobacteria</taxon>
        <taxon>Halobacteriales</taxon>
        <taxon>Haloferacaceae</taxon>
        <taxon>Haloferax</taxon>
    </lineage>
</organism>
<evidence type="ECO:0000313" key="11">
    <source>
        <dbReference type="Proteomes" id="UP000183894"/>
    </source>
</evidence>
<proteinExistence type="inferred from homology"/>
<evidence type="ECO:0000256" key="3">
    <source>
        <dbReference type="ARBA" id="ARBA00022679"/>
    </source>
</evidence>
<name>A0A1H7NAY1_HALLR</name>
<evidence type="ECO:0000256" key="6">
    <source>
        <dbReference type="ARBA" id="ARBA00023125"/>
    </source>
</evidence>
<dbReference type="InterPro" id="IPR043502">
    <property type="entry name" value="DNA/RNA_pol_sf"/>
</dbReference>
<protein>
    <recommendedName>
        <fullName evidence="2">DNA-directed DNA polymerase</fullName>
        <ecNumber evidence="2">2.7.7.7</ecNumber>
    </recommendedName>
</protein>
<evidence type="ECO:0000256" key="7">
    <source>
        <dbReference type="ARBA" id="ARBA00049244"/>
    </source>
</evidence>
<keyword evidence="3" id="KW-0808">Transferase</keyword>
<evidence type="ECO:0000256" key="4">
    <source>
        <dbReference type="ARBA" id="ARBA00022695"/>
    </source>
</evidence>
<dbReference type="Gene3D" id="1.10.132.60">
    <property type="entry name" value="DNA polymerase family B, C-terminal domain"/>
    <property type="match status" value="1"/>
</dbReference>
<dbReference type="SUPFAM" id="SSF53098">
    <property type="entry name" value="Ribonuclease H-like"/>
    <property type="match status" value="1"/>
</dbReference>
<dbReference type="Gene3D" id="3.30.342.10">
    <property type="entry name" value="DNA Polymerase, chain B, domain 1"/>
    <property type="match status" value="1"/>
</dbReference>
<dbReference type="InterPro" id="IPR006172">
    <property type="entry name" value="DNA-dir_DNA_pol_B"/>
</dbReference>
<dbReference type="GO" id="GO:0003677">
    <property type="term" value="F:DNA binding"/>
    <property type="evidence" value="ECO:0007669"/>
    <property type="project" value="UniProtKB-KW"/>
</dbReference>
<dbReference type="Pfam" id="PF03104">
    <property type="entry name" value="DNA_pol_B_exo1"/>
    <property type="match status" value="1"/>
</dbReference>
<dbReference type="GO" id="GO:0006261">
    <property type="term" value="P:DNA-templated DNA replication"/>
    <property type="evidence" value="ECO:0007669"/>
    <property type="project" value="TreeGrafter"/>
</dbReference>
<dbReference type="SUPFAM" id="SSF56672">
    <property type="entry name" value="DNA/RNA polymerases"/>
    <property type="match status" value="1"/>
</dbReference>
<dbReference type="GO" id="GO:0000166">
    <property type="term" value="F:nucleotide binding"/>
    <property type="evidence" value="ECO:0007669"/>
    <property type="project" value="InterPro"/>
</dbReference>
<dbReference type="Pfam" id="PF00136">
    <property type="entry name" value="DNA_pol_B"/>
    <property type="match status" value="1"/>
</dbReference>
<dbReference type="EMBL" id="FOAD01000003">
    <property type="protein sequence ID" value="SEL20115.1"/>
    <property type="molecule type" value="Genomic_DNA"/>
</dbReference>
<evidence type="ECO:0000259" key="8">
    <source>
        <dbReference type="Pfam" id="PF00136"/>
    </source>
</evidence>
<dbReference type="EC" id="2.7.7.7" evidence="2"/>
<dbReference type="Gene3D" id="3.90.1600.10">
    <property type="entry name" value="Palm domain of DNA polymerase"/>
    <property type="match status" value="1"/>
</dbReference>
<dbReference type="Gene3D" id="3.30.420.10">
    <property type="entry name" value="Ribonuclease H-like superfamily/Ribonuclease H"/>
    <property type="match status" value="1"/>
</dbReference>
<dbReference type="RefSeq" id="WP_074793261.1">
    <property type="nucleotide sequence ID" value="NZ_FOAD01000003.1"/>
</dbReference>
<dbReference type="SMART" id="SM00486">
    <property type="entry name" value="POLBc"/>
    <property type="match status" value="1"/>
</dbReference>
<dbReference type="PANTHER" id="PTHR10322:SF23">
    <property type="entry name" value="DNA POLYMERASE DELTA CATALYTIC SUBUNIT"/>
    <property type="match status" value="1"/>
</dbReference>
<feature type="domain" description="DNA-directed DNA polymerase family B exonuclease" evidence="9">
    <location>
        <begin position="102"/>
        <end position="306"/>
    </location>
</feature>
<evidence type="ECO:0000256" key="1">
    <source>
        <dbReference type="ARBA" id="ARBA00005755"/>
    </source>
</evidence>
<keyword evidence="4" id="KW-0548">Nucleotidyltransferase</keyword>
<sequence>MLEILVTNTDCIENNDDTFTLRLYGRDADENRHTVTITDFQPYFYVEADEARERKNELLGEHGIRGFDFGVDVRGFFGEEVAKVFVTTPGDVKNAKGAFNGKTFEADVGPTHRVRIDREIKSWIRVPAAEVSIEDVEPIEAPVESDPRPRAIVFDIETDDRGSFPEPGEKRITSLVAYDSYEGDYVGFFDTAGRPVSTCFPNGKPEECDRLHYFPDEKTMLISFGEWVEERDPDLITAWNAPFDAPYIIERMKKVSAHPSRLSPEGNAHVTYRGDPKILGRTIYDLLHAYKKNSWGELRSYSLDYVAQEELGARKIPHEEGYFEMWRDNPEKLMNYNARDVRLTAGIDAEAGVVSFRDSLRKMIGVDFEDTTENFQFIEMMVRRKLKERGEVGPTKSAVSGDDYEGGFVVEPYTGVAKNVIGIDLASLYPMTMKMLNTSPEVKLDETEPEVGKVAVAPNGQAFSLERDGLFRQIVDDALDLKMEYKRKKKAAPAGSELEAEMAEKYQVSKTITNSIYGVCGWAKFFLYDRKTAEAITLAGQAVLKETARYVNEKTVAEVIYGDTDSNYIRFPEDWSQKRCLEEAQSICDALNNEVYPALAESMGVPGEDNLWEIEIEMFAKRFFQWGRKKKYAYAASWKEGMDFSESMDEPEISIKGSAAKRSDASRLTRDTEKRVIKAILSDKPDTEIANIVFEAGTSLDPDDPDWENIGIPGGISKEFSEYDRPTAHVEAAMNSNAILGTEFGKASKPMRCYIVPTYADELGKQIDRIAYESADDLAGVGIDLTPDVGRMTQTLIVNPLGPVLGAVGIDVDAALEGQMQTGLGAFF</sequence>
<dbReference type="AlphaFoldDB" id="A0A1H7NAY1"/>
<accession>A0A1H7NAY1</accession>
<comment type="catalytic activity">
    <reaction evidence="7">
        <text>DNA(n) + a 2'-deoxyribonucleoside 5'-triphosphate = DNA(n+1) + diphosphate</text>
        <dbReference type="Rhea" id="RHEA:22508"/>
        <dbReference type="Rhea" id="RHEA-COMP:17339"/>
        <dbReference type="Rhea" id="RHEA-COMP:17340"/>
        <dbReference type="ChEBI" id="CHEBI:33019"/>
        <dbReference type="ChEBI" id="CHEBI:61560"/>
        <dbReference type="ChEBI" id="CHEBI:173112"/>
        <dbReference type="EC" id="2.7.7.7"/>
    </reaction>
</comment>
<comment type="similarity">
    <text evidence="1">Belongs to the DNA polymerase type-B family.</text>
</comment>
<dbReference type="PANTHER" id="PTHR10322">
    <property type="entry name" value="DNA POLYMERASE CATALYTIC SUBUNIT"/>
    <property type="match status" value="1"/>
</dbReference>
<dbReference type="InterPro" id="IPR006134">
    <property type="entry name" value="DNA-dir_DNA_pol_B_multi_dom"/>
</dbReference>
<dbReference type="InterPro" id="IPR036397">
    <property type="entry name" value="RNaseH_sf"/>
</dbReference>
<evidence type="ECO:0000313" key="10">
    <source>
        <dbReference type="EMBL" id="SEL20115.1"/>
    </source>
</evidence>
<dbReference type="InterPro" id="IPR023211">
    <property type="entry name" value="DNA_pol_palm_dom_sf"/>
</dbReference>